<organism evidence="4">
    <name type="scientific">uncultured candidate division Zixibacteria bacterium Rifle_16ft_4_minimus_38126</name>
    <dbReference type="NCBI Taxonomy" id="1665171"/>
    <lineage>
        <taxon>Bacteria</taxon>
        <taxon>Pseudomonadati</taxon>
    </lineage>
</organism>
<evidence type="ECO:0000256" key="2">
    <source>
        <dbReference type="ARBA" id="ARBA00022980"/>
    </source>
</evidence>
<dbReference type="AlphaFoldDB" id="A0A0H4TAX8"/>
<gene>
    <name evidence="4" type="primary">rplR</name>
</gene>
<dbReference type="InterPro" id="IPR005484">
    <property type="entry name" value="Ribosomal_uL18_bac/plant/anim"/>
</dbReference>
<evidence type="ECO:0000256" key="1">
    <source>
        <dbReference type="ARBA" id="ARBA00007116"/>
    </source>
</evidence>
<keyword evidence="2 4" id="KW-0689">Ribosomal protein</keyword>
<dbReference type="SUPFAM" id="SSF53137">
    <property type="entry name" value="Translational machinery components"/>
    <property type="match status" value="1"/>
</dbReference>
<proteinExistence type="inferred from homology"/>
<evidence type="ECO:0000313" key="4">
    <source>
        <dbReference type="EMBL" id="AKQ03617.1"/>
    </source>
</evidence>
<dbReference type="InterPro" id="IPR057268">
    <property type="entry name" value="Ribosomal_L18"/>
</dbReference>
<dbReference type="Pfam" id="PF00861">
    <property type="entry name" value="Ribosomal_L18p"/>
    <property type="match status" value="1"/>
</dbReference>
<dbReference type="EMBL" id="KT007017">
    <property type="protein sequence ID" value="AKQ03617.1"/>
    <property type="molecule type" value="Genomic_DNA"/>
</dbReference>
<accession>A0A0H4TAX8</accession>
<comment type="similarity">
    <text evidence="1">Belongs to the universal ribosomal protein uL18 family.</text>
</comment>
<evidence type="ECO:0000256" key="3">
    <source>
        <dbReference type="ARBA" id="ARBA00023274"/>
    </source>
</evidence>
<sequence>MLGGCSSLSPEIRSQISNGLKKVEISKLVGQALAQKAAAKGISQVIFDRSFYLYHGRVKALAEGARQGGLKF</sequence>
<reference evidence="4" key="1">
    <citation type="journal article" date="2015" name="ISME J.">
        <title>Aquifer environment selects for microbial species cohorts in sediment and groundwater.</title>
        <authorList>
            <person name="Hug L.A."/>
            <person name="Thomas B.C."/>
            <person name="Brown C.T."/>
            <person name="Frischkorn K.R."/>
            <person name="Williams K.H."/>
            <person name="Tringe S.G."/>
            <person name="Banfield J.F."/>
        </authorList>
    </citation>
    <scope>NUCLEOTIDE SEQUENCE</scope>
</reference>
<dbReference type="GO" id="GO:0003735">
    <property type="term" value="F:structural constituent of ribosome"/>
    <property type="evidence" value="ECO:0007669"/>
    <property type="project" value="InterPro"/>
</dbReference>
<dbReference type="GO" id="GO:0006412">
    <property type="term" value="P:translation"/>
    <property type="evidence" value="ECO:0007669"/>
    <property type="project" value="InterPro"/>
</dbReference>
<name>A0A0H4TAX8_UNCZI</name>
<protein>
    <submittedName>
        <fullName evidence="4">50S ribosomal protein L18, large subunit ribosomal protein L18</fullName>
    </submittedName>
</protein>
<dbReference type="CDD" id="cd00432">
    <property type="entry name" value="Ribosomal_L18_L5e"/>
    <property type="match status" value="1"/>
</dbReference>
<dbReference type="Gene3D" id="3.30.420.100">
    <property type="match status" value="1"/>
</dbReference>
<dbReference type="GO" id="GO:0005840">
    <property type="term" value="C:ribosome"/>
    <property type="evidence" value="ECO:0007669"/>
    <property type="project" value="UniProtKB-KW"/>
</dbReference>
<keyword evidence="3" id="KW-0687">Ribonucleoprotein</keyword>
<dbReference type="GO" id="GO:1990904">
    <property type="term" value="C:ribonucleoprotein complex"/>
    <property type="evidence" value="ECO:0007669"/>
    <property type="project" value="UniProtKB-KW"/>
</dbReference>